<dbReference type="RefSeq" id="WP_279359783.1">
    <property type="nucleotide sequence ID" value="NZ_JAMWDY010000003.1"/>
</dbReference>
<protein>
    <submittedName>
        <fullName evidence="1">XRE family transcriptional regulator</fullName>
    </submittedName>
</protein>
<sequence length="85" mass="9960">MTKTKLQIMREKAGMTIEQVAIYSLMIQAVDLHRYFRTLENFDCSVSNTAELLKKCEKWSMDRSNENWEYTAQALCCSVDELVEE</sequence>
<name>A0A9X4P0A3_9LACT</name>
<dbReference type="EMBL" id="JAMWFV010000004">
    <property type="protein sequence ID" value="MDG6145038.1"/>
    <property type="molecule type" value="Genomic_DNA"/>
</dbReference>
<gene>
    <name evidence="1" type="ORF">NF717_05125</name>
</gene>
<reference evidence="1" key="1">
    <citation type="submission" date="2022-06" db="EMBL/GenBank/DDBJ databases">
        <title>Lactococcus from bovine mastitis in China.</title>
        <authorList>
            <person name="Lin Y."/>
            <person name="Han B."/>
        </authorList>
    </citation>
    <scope>NUCLEOTIDE SEQUENCE</scope>
    <source>
        <strain evidence="1">Ningxia-I-26</strain>
    </source>
</reference>
<organism evidence="1 2">
    <name type="scientific">Lactococcus formosensis</name>
    <dbReference type="NCBI Taxonomy" id="1281486"/>
    <lineage>
        <taxon>Bacteria</taxon>
        <taxon>Bacillati</taxon>
        <taxon>Bacillota</taxon>
        <taxon>Bacilli</taxon>
        <taxon>Lactobacillales</taxon>
        <taxon>Streptococcaceae</taxon>
        <taxon>Lactococcus</taxon>
    </lineage>
</organism>
<comment type="caution">
    <text evidence="1">The sequence shown here is derived from an EMBL/GenBank/DDBJ whole genome shotgun (WGS) entry which is preliminary data.</text>
</comment>
<dbReference type="Proteomes" id="UP001153199">
    <property type="component" value="Unassembled WGS sequence"/>
</dbReference>
<proteinExistence type="predicted"/>
<dbReference type="AlphaFoldDB" id="A0A9X4P0A3"/>
<evidence type="ECO:0000313" key="2">
    <source>
        <dbReference type="Proteomes" id="UP001153199"/>
    </source>
</evidence>
<evidence type="ECO:0000313" key="1">
    <source>
        <dbReference type="EMBL" id="MDG6145038.1"/>
    </source>
</evidence>
<keyword evidence="2" id="KW-1185">Reference proteome</keyword>
<accession>A0A9X4P0A3</accession>